<dbReference type="InterPro" id="IPR010093">
    <property type="entry name" value="SinI_DNA-bd"/>
</dbReference>
<feature type="domain" description="Helix-turn-helix" evidence="1">
    <location>
        <begin position="86"/>
        <end position="133"/>
    </location>
</feature>
<evidence type="ECO:0000313" key="2">
    <source>
        <dbReference type="EMBL" id="MPM94972.1"/>
    </source>
</evidence>
<proteinExistence type="predicted"/>
<dbReference type="AlphaFoldDB" id="A0A645E331"/>
<evidence type="ECO:0000259" key="1">
    <source>
        <dbReference type="Pfam" id="PF12728"/>
    </source>
</evidence>
<reference evidence="2" key="1">
    <citation type="submission" date="2019-08" db="EMBL/GenBank/DDBJ databases">
        <authorList>
            <person name="Kucharzyk K."/>
            <person name="Murdoch R.W."/>
            <person name="Higgins S."/>
            <person name="Loffler F."/>
        </authorList>
    </citation>
    <scope>NUCLEOTIDE SEQUENCE</scope>
</reference>
<dbReference type="InterPro" id="IPR041657">
    <property type="entry name" value="HTH_17"/>
</dbReference>
<name>A0A645E331_9ZZZZ</name>
<sequence>MKTLKREREAAAPPPSKTDMELARIAQRCIMEALDRSKAVKIKLESENGDMPPIELPPASLRLIGQLLGLMSEGRPFTLMPEKQELTTVEAANFLNVSRPFVVKEIDAGRIPHRMVGSHRRILLTDLLEYAKQIQASREAALDELSQLSQELGDY</sequence>
<comment type="caution">
    <text evidence="2">The sequence shown here is derived from an EMBL/GenBank/DDBJ whole genome shotgun (WGS) entry which is preliminary data.</text>
</comment>
<accession>A0A645E331</accession>
<protein>
    <recommendedName>
        <fullName evidence="1">Helix-turn-helix domain-containing protein</fullName>
    </recommendedName>
</protein>
<dbReference type="EMBL" id="VSSQ01041521">
    <property type="protein sequence ID" value="MPM94972.1"/>
    <property type="molecule type" value="Genomic_DNA"/>
</dbReference>
<organism evidence="2">
    <name type="scientific">bioreactor metagenome</name>
    <dbReference type="NCBI Taxonomy" id="1076179"/>
    <lineage>
        <taxon>unclassified sequences</taxon>
        <taxon>metagenomes</taxon>
        <taxon>ecological metagenomes</taxon>
    </lineage>
</organism>
<dbReference type="NCBIfam" id="TIGR01764">
    <property type="entry name" value="excise"/>
    <property type="match status" value="1"/>
</dbReference>
<dbReference type="Pfam" id="PF12728">
    <property type="entry name" value="HTH_17"/>
    <property type="match status" value="1"/>
</dbReference>
<gene>
    <name evidence="2" type="ORF">SDC9_142121</name>
</gene>
<dbReference type="GO" id="GO:0003677">
    <property type="term" value="F:DNA binding"/>
    <property type="evidence" value="ECO:0007669"/>
    <property type="project" value="InterPro"/>
</dbReference>